<dbReference type="InterPro" id="IPR018673">
    <property type="entry name" value="DUF2141"/>
</dbReference>
<feature type="chain" id="PRO_5015306023" description="DUF2141 domain-containing protein" evidence="1">
    <location>
        <begin position="27"/>
        <end position="151"/>
    </location>
</feature>
<dbReference type="OrthoDB" id="9788332at2"/>
<dbReference type="Pfam" id="PF09912">
    <property type="entry name" value="DUF2141"/>
    <property type="match status" value="1"/>
</dbReference>
<protein>
    <recommendedName>
        <fullName evidence="4">DUF2141 domain-containing protein</fullName>
    </recommendedName>
</protein>
<dbReference type="EMBL" id="BDUD01000001">
    <property type="protein sequence ID" value="GBG20919.1"/>
    <property type="molecule type" value="Genomic_DNA"/>
</dbReference>
<evidence type="ECO:0008006" key="4">
    <source>
        <dbReference type="Google" id="ProtNLM"/>
    </source>
</evidence>
<evidence type="ECO:0000313" key="3">
    <source>
        <dbReference type="Proteomes" id="UP000245124"/>
    </source>
</evidence>
<organism evidence="2 3">
    <name type="scientific">Nostoc commune NIES-4072</name>
    <dbReference type="NCBI Taxonomy" id="2005467"/>
    <lineage>
        <taxon>Bacteria</taxon>
        <taxon>Bacillati</taxon>
        <taxon>Cyanobacteriota</taxon>
        <taxon>Cyanophyceae</taxon>
        <taxon>Nostocales</taxon>
        <taxon>Nostocaceae</taxon>
        <taxon>Nostoc</taxon>
    </lineage>
</organism>
<keyword evidence="1" id="KW-0732">Signal</keyword>
<dbReference type="RefSeq" id="WP_109010909.1">
    <property type="nucleotide sequence ID" value="NZ_BDUD01000001.1"/>
</dbReference>
<comment type="caution">
    <text evidence="2">The sequence shown here is derived from an EMBL/GenBank/DDBJ whole genome shotgun (WGS) entry which is preliminary data.</text>
</comment>
<evidence type="ECO:0000256" key="1">
    <source>
        <dbReference type="SAM" id="SignalP"/>
    </source>
</evidence>
<reference evidence="2 3" key="1">
    <citation type="submission" date="2017-06" db="EMBL/GenBank/DDBJ databases">
        <title>Genome sequencing of cyanobaciteial culture collection at National Institute for Environmental Studies (NIES).</title>
        <authorList>
            <person name="Hirose Y."/>
            <person name="Shimura Y."/>
            <person name="Fujisawa T."/>
            <person name="Nakamura Y."/>
            <person name="Kawachi M."/>
        </authorList>
    </citation>
    <scope>NUCLEOTIDE SEQUENCE [LARGE SCALE GENOMIC DNA]</scope>
    <source>
        <strain evidence="2 3">NIES-4072</strain>
    </source>
</reference>
<feature type="signal peptide" evidence="1">
    <location>
        <begin position="1"/>
        <end position="26"/>
    </location>
</feature>
<proteinExistence type="predicted"/>
<keyword evidence="3" id="KW-1185">Reference proteome</keyword>
<gene>
    <name evidence="2" type="ORF">NIES4072_46010</name>
</gene>
<sequence>MVRGLRVSMVLLAVLGNLAWSFSAKANFNGKLTVEIDGLKNKQGQVCVSIFASSEGFPSDRNRSLQKQCTKITSTPLAISFENLKAGSYAVAVFHDQNSDGTLNSNVFGIPNEGFGFSSNPEIRTRAAKFSEAAFLVAGPETDIQIQLKYF</sequence>
<evidence type="ECO:0000313" key="2">
    <source>
        <dbReference type="EMBL" id="GBG20919.1"/>
    </source>
</evidence>
<dbReference type="Proteomes" id="UP000245124">
    <property type="component" value="Unassembled WGS sequence"/>
</dbReference>
<dbReference type="AlphaFoldDB" id="A0A2R5FSC1"/>
<accession>A0A2R5FSC1</accession>
<name>A0A2R5FSC1_NOSCO</name>